<gene>
    <name evidence="2" type="primary">narJ</name>
    <name evidence="2" type="ORF">DD236_04535</name>
</gene>
<evidence type="ECO:0000313" key="2">
    <source>
        <dbReference type="EMBL" id="PWF27647.1"/>
    </source>
</evidence>
<dbReference type="PANTHER" id="PTHR43680:SF2">
    <property type="entry name" value="NITRATE REDUCTASE MOLYBDENUM COFACTOR ASSEMBLY CHAPERONE NARJ"/>
    <property type="match status" value="1"/>
</dbReference>
<protein>
    <submittedName>
        <fullName evidence="2">Nitrate reductase molybdenum cofactor assembly chaperone</fullName>
    </submittedName>
</protein>
<dbReference type="GO" id="GO:0051131">
    <property type="term" value="P:chaperone-mediated protein complex assembly"/>
    <property type="evidence" value="ECO:0007669"/>
    <property type="project" value="InterPro"/>
</dbReference>
<evidence type="ECO:0000313" key="3">
    <source>
        <dbReference type="Proteomes" id="UP000245283"/>
    </source>
</evidence>
<dbReference type="PANTHER" id="PTHR43680">
    <property type="entry name" value="NITRATE REDUCTASE MOLYBDENUM COFACTOR ASSEMBLY CHAPERONE"/>
    <property type="match status" value="1"/>
</dbReference>
<proteinExistence type="predicted"/>
<evidence type="ECO:0000256" key="1">
    <source>
        <dbReference type="ARBA" id="ARBA00023063"/>
    </source>
</evidence>
<name>A0A2V1KDU6_9ACTO</name>
<dbReference type="InterPro" id="IPR020945">
    <property type="entry name" value="DMSO/NO3_reduct_chaperone"/>
</dbReference>
<comment type="caution">
    <text evidence="2">The sequence shown here is derived from an EMBL/GenBank/DDBJ whole genome shotgun (WGS) entry which is preliminary data.</text>
</comment>
<reference evidence="3" key="1">
    <citation type="submission" date="2018-05" db="EMBL/GenBank/DDBJ databases">
        <authorList>
            <person name="Li Y."/>
        </authorList>
    </citation>
    <scope>NUCLEOTIDE SEQUENCE [LARGE SCALE GENOMIC DNA]</scope>
    <source>
        <strain evidence="3">sk1b4</strain>
    </source>
</reference>
<sequence length="201" mass="22542">MEARRQVLMAASLLLDYPGADFSRRLDAVEESSFPAPVAACFSRFCDWAREAGQRGVEVSFVATFDERRKCALELSYYAVGDTRQRGQALLAFRELYRRAGFEQLGGELPDYLPVVLELCAKCEDPAVTDVLPAHRDALEVLRTALFQLDSPWESILTAICHVLPPIEQEAKQRYHNLIRQGPPSELVGITDLPFPTKARS</sequence>
<dbReference type="Proteomes" id="UP000245283">
    <property type="component" value="Unassembled WGS sequence"/>
</dbReference>
<dbReference type="SUPFAM" id="SSF89155">
    <property type="entry name" value="TorD-like"/>
    <property type="match status" value="1"/>
</dbReference>
<dbReference type="InterPro" id="IPR036411">
    <property type="entry name" value="TorD-like_sf"/>
</dbReference>
<dbReference type="Gene3D" id="1.10.3480.10">
    <property type="entry name" value="TorD-like"/>
    <property type="match status" value="1"/>
</dbReference>
<dbReference type="GO" id="GO:0042128">
    <property type="term" value="P:nitrate assimilation"/>
    <property type="evidence" value="ECO:0007669"/>
    <property type="project" value="UniProtKB-KW"/>
</dbReference>
<dbReference type="EMBL" id="QETB01000001">
    <property type="protein sequence ID" value="PWF27647.1"/>
    <property type="molecule type" value="Genomic_DNA"/>
</dbReference>
<keyword evidence="3" id="KW-1185">Reference proteome</keyword>
<dbReference type="Pfam" id="PF02613">
    <property type="entry name" value="Nitrate_red_del"/>
    <property type="match status" value="1"/>
</dbReference>
<keyword evidence="1" id="KW-0534">Nitrate assimilation</keyword>
<dbReference type="NCBIfam" id="TIGR00684">
    <property type="entry name" value="narJ"/>
    <property type="match status" value="1"/>
</dbReference>
<dbReference type="GO" id="GO:0016530">
    <property type="term" value="F:metallochaperone activity"/>
    <property type="evidence" value="ECO:0007669"/>
    <property type="project" value="TreeGrafter"/>
</dbReference>
<dbReference type="GO" id="GO:0051082">
    <property type="term" value="F:unfolded protein binding"/>
    <property type="evidence" value="ECO:0007669"/>
    <property type="project" value="InterPro"/>
</dbReference>
<organism evidence="2 3">
    <name type="scientific">Ancrocorticia populi</name>
    <dbReference type="NCBI Taxonomy" id="2175228"/>
    <lineage>
        <taxon>Bacteria</taxon>
        <taxon>Bacillati</taxon>
        <taxon>Actinomycetota</taxon>
        <taxon>Actinomycetes</taxon>
        <taxon>Actinomycetales</taxon>
        <taxon>Actinomycetaceae</taxon>
        <taxon>Ancrocorticia</taxon>
    </lineage>
</organism>
<dbReference type="OrthoDB" id="4307003at2"/>
<dbReference type="InterPro" id="IPR003765">
    <property type="entry name" value="NO3_reductase_chaperone_NarJ"/>
</dbReference>
<accession>A0A2V1KDU6</accession>
<dbReference type="AlphaFoldDB" id="A0A2V1KDU6"/>